<comment type="caution">
    <text evidence="1">The sequence shown here is derived from an EMBL/GenBank/DDBJ whole genome shotgun (WGS) entry which is preliminary data.</text>
</comment>
<sequence length="370" mass="39527">MANRELPHDAVVLLPPNGPWPEHERQVHRYMAACVGQLLGIPFIEHAEAAQRPYFVPARTLVVGDPGLPTGLLSLHDFFGGLVPLPFLATKAVAHAAWPGGPVAPGWQPRCATLAGDALLPGWTVFDSAGAREAAAQLLATGPVRVKPVRATGGRGQTVIENLGQLDAALHDIEQAELESCGLVLETNLTEVTTFSVGQATIGGFTASYYGTQRLVQDSQGQWVYGGSNLSLARGGYEQLLLRPLPATLQTAVDQARRYEQAILACYPGLIASRRNYDAVAGRDTKGRWVSGIMEQSWRVGGASAAELLALLAFQRDPDLTTAKAATFEVYGTASIPSDAVRLYQGNDDELGQLCKYATVDFNGGKQPSR</sequence>
<organism evidence="1 2">
    <name type="scientific">Pseudomonas typographi</name>
    <dbReference type="NCBI Taxonomy" id="2715964"/>
    <lineage>
        <taxon>Bacteria</taxon>
        <taxon>Pseudomonadati</taxon>
        <taxon>Pseudomonadota</taxon>
        <taxon>Gammaproteobacteria</taxon>
        <taxon>Pseudomonadales</taxon>
        <taxon>Pseudomonadaceae</taxon>
        <taxon>Pseudomonas</taxon>
    </lineage>
</organism>
<dbReference type="RefSeq" id="WP_190424313.1">
    <property type="nucleotide sequence ID" value="NZ_JAAOCA010000032.1"/>
</dbReference>
<dbReference type="SUPFAM" id="SSF56059">
    <property type="entry name" value="Glutathione synthetase ATP-binding domain-like"/>
    <property type="match status" value="1"/>
</dbReference>
<gene>
    <name evidence="1" type="ORF">HAQ05_21445</name>
</gene>
<accession>A0ABR7Z757</accession>
<protein>
    <submittedName>
        <fullName evidence="1">DUF3182 family protein</fullName>
    </submittedName>
</protein>
<dbReference type="EMBL" id="JAAOCA010000032">
    <property type="protein sequence ID" value="MBD1601247.1"/>
    <property type="molecule type" value="Genomic_DNA"/>
</dbReference>
<dbReference type="Pfam" id="PF11379">
    <property type="entry name" value="DUF3182"/>
    <property type="match status" value="1"/>
</dbReference>
<evidence type="ECO:0000313" key="2">
    <source>
        <dbReference type="Proteomes" id="UP000805841"/>
    </source>
</evidence>
<dbReference type="Proteomes" id="UP000805841">
    <property type="component" value="Unassembled WGS sequence"/>
</dbReference>
<proteinExistence type="predicted"/>
<evidence type="ECO:0000313" key="1">
    <source>
        <dbReference type="EMBL" id="MBD1601247.1"/>
    </source>
</evidence>
<keyword evidence="2" id="KW-1185">Reference proteome</keyword>
<name>A0ABR7Z757_9PSED</name>
<dbReference type="InterPro" id="IPR021519">
    <property type="entry name" value="DUF3182"/>
</dbReference>
<reference evidence="1 2" key="1">
    <citation type="journal article" date="2020" name="Insects">
        <title>Bacteria Belonging to Pseudomonas typographi sp. nov. from the Bark Beetle Ips typographus Have Genomic Potential to Aid in the Host Ecology.</title>
        <authorList>
            <person name="Peral-Aranega E."/>
            <person name="Saati-Santamaria Z."/>
            <person name="Kolarik M."/>
            <person name="Rivas R."/>
            <person name="Garcia-Fraile P."/>
        </authorList>
    </citation>
    <scope>NUCLEOTIDE SEQUENCE [LARGE SCALE GENOMIC DNA]</scope>
    <source>
        <strain evidence="1 2">CA3A</strain>
    </source>
</reference>